<evidence type="ECO:0000313" key="3">
    <source>
        <dbReference type="Proteomes" id="UP001497392"/>
    </source>
</evidence>
<evidence type="ECO:0000313" key="2">
    <source>
        <dbReference type="EMBL" id="CAL5218924.1"/>
    </source>
</evidence>
<dbReference type="EMBL" id="CAXHTA020000001">
    <property type="protein sequence ID" value="CAL5218924.1"/>
    <property type="molecule type" value="Genomic_DNA"/>
</dbReference>
<protein>
    <submittedName>
        <fullName evidence="2">G670 protein</fullName>
    </submittedName>
</protein>
<sequence>MIPSSGHNCAWALARQLRTADAQQLQQQESEADSKIAKAGITKAMDHIDSSGINPPPMSTEPTEAPRAQQVRRVRGGQQETTGASHEQEENQEDSGDVQQTELSEGAEQLALFFKKVHWLSEGVPSRVRVVLKEALEAVSKRSERPAMARPPV</sequence>
<keyword evidence="3" id="KW-1185">Reference proteome</keyword>
<proteinExistence type="predicted"/>
<dbReference type="Proteomes" id="UP001497392">
    <property type="component" value="Unassembled WGS sequence"/>
</dbReference>
<evidence type="ECO:0000256" key="1">
    <source>
        <dbReference type="SAM" id="MobiDB-lite"/>
    </source>
</evidence>
<reference evidence="2 3" key="1">
    <citation type="submission" date="2024-06" db="EMBL/GenBank/DDBJ databases">
        <authorList>
            <person name="Kraege A."/>
            <person name="Thomma B."/>
        </authorList>
    </citation>
    <scope>NUCLEOTIDE SEQUENCE [LARGE SCALE GENOMIC DNA]</scope>
</reference>
<comment type="caution">
    <text evidence="2">The sequence shown here is derived from an EMBL/GenBank/DDBJ whole genome shotgun (WGS) entry which is preliminary data.</text>
</comment>
<organism evidence="2 3">
    <name type="scientific">Coccomyxa viridis</name>
    <dbReference type="NCBI Taxonomy" id="1274662"/>
    <lineage>
        <taxon>Eukaryota</taxon>
        <taxon>Viridiplantae</taxon>
        <taxon>Chlorophyta</taxon>
        <taxon>core chlorophytes</taxon>
        <taxon>Trebouxiophyceae</taxon>
        <taxon>Trebouxiophyceae incertae sedis</taxon>
        <taxon>Coccomyxaceae</taxon>
        <taxon>Coccomyxa</taxon>
    </lineage>
</organism>
<feature type="region of interest" description="Disordered" evidence="1">
    <location>
        <begin position="24"/>
        <end position="104"/>
    </location>
</feature>
<gene>
    <name evidence="2" type="primary">g670</name>
    <name evidence="2" type="ORF">VP750_LOCUS583</name>
</gene>
<name>A0ABP1FIA6_9CHLO</name>
<accession>A0ABP1FIA6</accession>